<dbReference type="PROSITE" id="PS00671">
    <property type="entry name" value="D_2_HYDROXYACID_DH_3"/>
    <property type="match status" value="1"/>
</dbReference>
<proteinExistence type="inferred from homology"/>
<organism evidence="7">
    <name type="scientific">Woronichinia naegeliana WA131</name>
    <dbReference type="NCBI Taxonomy" id="2824559"/>
    <lineage>
        <taxon>Bacteria</taxon>
        <taxon>Bacillati</taxon>
        <taxon>Cyanobacteriota</taxon>
        <taxon>Cyanophyceae</taxon>
        <taxon>Synechococcales</taxon>
        <taxon>Coelosphaeriaceae</taxon>
        <taxon>Woronichinia</taxon>
    </lineage>
</organism>
<dbReference type="AlphaFoldDB" id="A0A977PYL5"/>
<evidence type="ECO:0000256" key="2">
    <source>
        <dbReference type="ARBA" id="ARBA00023002"/>
    </source>
</evidence>
<evidence type="ECO:0000313" key="7">
    <source>
        <dbReference type="EMBL" id="UXE64226.1"/>
    </source>
</evidence>
<dbReference type="PROSITE" id="PS00065">
    <property type="entry name" value="D_2_HYDROXYACID_DH_1"/>
    <property type="match status" value="1"/>
</dbReference>
<reference evidence="7" key="1">
    <citation type="submission" date="2021-04" db="EMBL/GenBank/DDBJ databases">
        <title>Genome sequence of Woronichinia naegeliana from Washington state freshwater lake bloom.</title>
        <authorList>
            <person name="Dreher T.W."/>
        </authorList>
    </citation>
    <scope>NUCLEOTIDE SEQUENCE</scope>
    <source>
        <strain evidence="7">WA131</strain>
    </source>
</reference>
<accession>A0A977PYL5</accession>
<protein>
    <submittedName>
        <fullName evidence="7">2-hydroxyacid dehydrogenase</fullName>
    </submittedName>
</protein>
<dbReference type="KEGG" id="wna:KA717_18060"/>
<evidence type="ECO:0000259" key="5">
    <source>
        <dbReference type="Pfam" id="PF00389"/>
    </source>
</evidence>
<dbReference type="SUPFAM" id="SSF51735">
    <property type="entry name" value="NAD(P)-binding Rossmann-fold domains"/>
    <property type="match status" value="1"/>
</dbReference>
<keyword evidence="2 4" id="KW-0560">Oxidoreductase</keyword>
<dbReference type="CDD" id="cd12183">
    <property type="entry name" value="LDH_like_2"/>
    <property type="match status" value="1"/>
</dbReference>
<name>A0A977PYL5_9CYAN</name>
<dbReference type="Proteomes" id="UP001065613">
    <property type="component" value="Chromosome"/>
</dbReference>
<dbReference type="InterPro" id="IPR006139">
    <property type="entry name" value="D-isomer_2_OHA_DH_cat_dom"/>
</dbReference>
<dbReference type="PANTHER" id="PTHR43026:SF1">
    <property type="entry name" value="2-HYDROXYACID DEHYDROGENASE HOMOLOG 1-RELATED"/>
    <property type="match status" value="1"/>
</dbReference>
<feature type="domain" description="D-isomer specific 2-hydroxyacid dehydrogenase catalytic" evidence="5">
    <location>
        <begin position="3"/>
        <end position="329"/>
    </location>
</feature>
<dbReference type="InterPro" id="IPR058205">
    <property type="entry name" value="D-LDH-like"/>
</dbReference>
<evidence type="ECO:0000259" key="6">
    <source>
        <dbReference type="Pfam" id="PF02826"/>
    </source>
</evidence>
<dbReference type="InterPro" id="IPR029752">
    <property type="entry name" value="D-isomer_DH_CS1"/>
</dbReference>
<dbReference type="InterPro" id="IPR006140">
    <property type="entry name" value="D-isomer_DH_NAD-bd"/>
</dbReference>
<dbReference type="GO" id="GO:0008720">
    <property type="term" value="F:D-lactate dehydrogenase (NAD+) activity"/>
    <property type="evidence" value="ECO:0007669"/>
    <property type="project" value="TreeGrafter"/>
</dbReference>
<dbReference type="Gene3D" id="3.40.50.720">
    <property type="entry name" value="NAD(P)-binding Rossmann-like Domain"/>
    <property type="match status" value="2"/>
</dbReference>
<dbReference type="Pfam" id="PF02826">
    <property type="entry name" value="2-Hacid_dh_C"/>
    <property type="match status" value="1"/>
</dbReference>
<dbReference type="InterPro" id="IPR029753">
    <property type="entry name" value="D-isomer_DH_CS"/>
</dbReference>
<dbReference type="Pfam" id="PF00389">
    <property type="entry name" value="2-Hacid_dh"/>
    <property type="match status" value="1"/>
</dbReference>
<gene>
    <name evidence="7" type="ORF">KA717_18060</name>
</gene>
<dbReference type="PANTHER" id="PTHR43026">
    <property type="entry name" value="2-HYDROXYACID DEHYDROGENASE HOMOLOG 1-RELATED"/>
    <property type="match status" value="1"/>
</dbReference>
<dbReference type="FunFam" id="3.40.50.720:FF:000292">
    <property type="entry name" value="Putative D-lactate dehydrogenase"/>
    <property type="match status" value="1"/>
</dbReference>
<evidence type="ECO:0000256" key="1">
    <source>
        <dbReference type="ARBA" id="ARBA00005854"/>
    </source>
</evidence>
<sequence>MKVAFFSSKSYDRQFFDMANIEYHQELTFFEVQLNPDTAILARGFPIVCLFVNDLANAETLEILAANGTCLLALRSAGFNQVDLKKAADLGIKIVRVPAYSPYSVAEHAVALILTLNRKLYRAYNRVRDDNFSLDGLLGFDLYGCTVGVIGTGKIGMVFAQIMQGFGSQLLGYDAYPNSQFETIPNARYVSLSELLSRSDIISLHCPLLPETHYLINAKTIEQMKPGVMLINTSRGHLIDTQAAIEGIKSSQIGYLGIDVYEQEDGLFFEDHSDNIIQDDTFQLLQSFSNVVITAHQGFFTRNALTAIADTTLANIAEFAQGKPLTHEVIYHHTIPVT</sequence>
<dbReference type="EMBL" id="CP073041">
    <property type="protein sequence ID" value="UXE64226.1"/>
    <property type="molecule type" value="Genomic_DNA"/>
</dbReference>
<dbReference type="SUPFAM" id="SSF52283">
    <property type="entry name" value="Formate/glycerate dehydrogenase catalytic domain-like"/>
    <property type="match status" value="1"/>
</dbReference>
<dbReference type="PROSITE" id="PS00670">
    <property type="entry name" value="D_2_HYDROXYACID_DH_2"/>
    <property type="match status" value="1"/>
</dbReference>
<feature type="domain" description="D-isomer specific 2-hydroxyacid dehydrogenase NAD-binding" evidence="6">
    <location>
        <begin position="110"/>
        <end position="298"/>
    </location>
</feature>
<dbReference type="GO" id="GO:0051287">
    <property type="term" value="F:NAD binding"/>
    <property type="evidence" value="ECO:0007669"/>
    <property type="project" value="InterPro"/>
</dbReference>
<evidence type="ECO:0000256" key="4">
    <source>
        <dbReference type="RuleBase" id="RU003719"/>
    </source>
</evidence>
<comment type="similarity">
    <text evidence="1 4">Belongs to the D-isomer specific 2-hydroxyacid dehydrogenase family.</text>
</comment>
<keyword evidence="3" id="KW-0520">NAD</keyword>
<dbReference type="InterPro" id="IPR036291">
    <property type="entry name" value="NAD(P)-bd_dom_sf"/>
</dbReference>
<evidence type="ECO:0000256" key="3">
    <source>
        <dbReference type="ARBA" id="ARBA00023027"/>
    </source>
</evidence>